<keyword evidence="3" id="KW-1185">Reference proteome</keyword>
<dbReference type="Proteomes" id="UP001152797">
    <property type="component" value="Unassembled WGS sequence"/>
</dbReference>
<sequence length="58" mass="6666">SDRLLLNFREWLESRFDSLEAAWQILDEAGRAMRHDMLVLKGTTKDTTKGTEAAKEGR</sequence>
<comment type="caution">
    <text evidence="1">The sequence shown here is derived from an EMBL/GenBank/DDBJ whole genome shotgun (WGS) entry which is preliminary data.</text>
</comment>
<dbReference type="EMBL" id="CAMXCT020003831">
    <property type="protein sequence ID" value="CAL1159847.1"/>
    <property type="molecule type" value="Genomic_DNA"/>
</dbReference>
<feature type="non-terminal residue" evidence="1">
    <location>
        <position position="58"/>
    </location>
</feature>
<evidence type="ECO:0000313" key="2">
    <source>
        <dbReference type="EMBL" id="CAL1159847.1"/>
    </source>
</evidence>
<proteinExistence type="predicted"/>
<accession>A0A9P1DB06</accession>
<gene>
    <name evidence="1" type="ORF">C1SCF055_LOCUS32112</name>
</gene>
<dbReference type="EMBL" id="CAMXCT010003831">
    <property type="protein sequence ID" value="CAI4006472.1"/>
    <property type="molecule type" value="Genomic_DNA"/>
</dbReference>
<dbReference type="AlphaFoldDB" id="A0A9P1DB06"/>
<reference evidence="1" key="1">
    <citation type="submission" date="2022-10" db="EMBL/GenBank/DDBJ databases">
        <authorList>
            <person name="Chen Y."/>
            <person name="Dougan E. K."/>
            <person name="Chan C."/>
            <person name="Rhodes N."/>
            <person name="Thang M."/>
        </authorList>
    </citation>
    <scope>NUCLEOTIDE SEQUENCE</scope>
</reference>
<reference evidence="2" key="2">
    <citation type="submission" date="2024-04" db="EMBL/GenBank/DDBJ databases">
        <authorList>
            <person name="Chen Y."/>
            <person name="Shah S."/>
            <person name="Dougan E. K."/>
            <person name="Thang M."/>
            <person name="Chan C."/>
        </authorList>
    </citation>
    <scope>NUCLEOTIDE SEQUENCE [LARGE SCALE GENOMIC DNA]</scope>
</reference>
<evidence type="ECO:0000313" key="1">
    <source>
        <dbReference type="EMBL" id="CAI4006472.1"/>
    </source>
</evidence>
<dbReference type="EMBL" id="CAMXCT030003831">
    <property type="protein sequence ID" value="CAL4793784.1"/>
    <property type="molecule type" value="Genomic_DNA"/>
</dbReference>
<evidence type="ECO:0000313" key="3">
    <source>
        <dbReference type="Proteomes" id="UP001152797"/>
    </source>
</evidence>
<organism evidence="1">
    <name type="scientific">Cladocopium goreaui</name>
    <dbReference type="NCBI Taxonomy" id="2562237"/>
    <lineage>
        <taxon>Eukaryota</taxon>
        <taxon>Sar</taxon>
        <taxon>Alveolata</taxon>
        <taxon>Dinophyceae</taxon>
        <taxon>Suessiales</taxon>
        <taxon>Symbiodiniaceae</taxon>
        <taxon>Cladocopium</taxon>
    </lineage>
</organism>
<protein>
    <submittedName>
        <fullName evidence="1">Uncharacterized protein</fullName>
    </submittedName>
</protein>
<name>A0A9P1DB06_9DINO</name>